<dbReference type="EMBL" id="CP014226">
    <property type="protein sequence ID" value="AMD00339.1"/>
    <property type="molecule type" value="Genomic_DNA"/>
</dbReference>
<accession>A0A109ULD0</accession>
<dbReference type="Proteomes" id="UP000063387">
    <property type="component" value="Chromosome"/>
</dbReference>
<dbReference type="KEGG" id="hco:LOKO_01271"/>
<protein>
    <recommendedName>
        <fullName evidence="3">2-hydroxyacyl-CoA dehydratase</fullName>
    </recommendedName>
</protein>
<dbReference type="PATRIC" id="fig|507626.3.peg.1255"/>
<dbReference type="AlphaFoldDB" id="A0A109ULD0"/>
<keyword evidence="2" id="KW-1185">Reference proteome</keyword>
<proteinExistence type="predicted"/>
<gene>
    <name evidence="1" type="ORF">LOKO_01271</name>
</gene>
<reference evidence="1 2" key="2">
    <citation type="submission" date="2016-02" db="EMBL/GenBank/DDBJ databases">
        <authorList>
            <person name="Wen L."/>
            <person name="He K."/>
            <person name="Yang H."/>
        </authorList>
    </citation>
    <scope>NUCLEOTIDE SEQUENCE [LARGE SCALE GENOMIC DNA]</scope>
    <source>
        <strain evidence="1 2">AGD 8-3</strain>
    </source>
</reference>
<evidence type="ECO:0000313" key="1">
    <source>
        <dbReference type="EMBL" id="AMD00339.1"/>
    </source>
</evidence>
<reference evidence="1 2" key="1">
    <citation type="journal article" date="2016" name="Genome Announc.">
        <title>Draft Genome Sequence of 'Halomonas chromatireducens' Strain AGD 8-3, a Haloalkaliphilic Chromate- and Selenite-Reducing Gammaproteobacterium.</title>
        <authorList>
            <person name="Sharko F.S."/>
            <person name="Shapovalova A.A."/>
            <person name="Tsygankova S.V."/>
            <person name="Komova A.V."/>
            <person name="Boulygina E.S."/>
            <person name="Teslyuk A.B."/>
            <person name="Gotovtsev P.M."/>
            <person name="Namsaraev Z.B."/>
            <person name="Khijniak T.V."/>
            <person name="Nedoluzhko A.V."/>
            <person name="Vasilov R.G."/>
        </authorList>
    </citation>
    <scope>NUCLEOTIDE SEQUENCE [LARGE SCALE GENOMIC DNA]</scope>
    <source>
        <strain evidence="1 2">AGD 8-3</strain>
    </source>
</reference>
<sequence length="166" mass="18580">MAAAVDANGGIRMRFHQVKELVHWAADYHANLASNYTRLAASGVDDRVRMALDYLAERERKQQADLAGYLDDGSDHTAVLEAWFDEPNDFPHAPVLERLPDGVDSESVQSVLATALTAHRMLQDLYAHRSELAGGSDERAFFEALAAGHEAEVRRIVRDMQRLEDY</sequence>
<organism evidence="1 2">
    <name type="scientific">Halomonas chromatireducens</name>
    <dbReference type="NCBI Taxonomy" id="507626"/>
    <lineage>
        <taxon>Bacteria</taxon>
        <taxon>Pseudomonadati</taxon>
        <taxon>Pseudomonadota</taxon>
        <taxon>Gammaproteobacteria</taxon>
        <taxon>Oceanospirillales</taxon>
        <taxon>Halomonadaceae</taxon>
        <taxon>Halomonas</taxon>
    </lineage>
</organism>
<dbReference type="STRING" id="507626.LOKO_01271"/>
<dbReference type="RefSeq" id="WP_235588951.1">
    <property type="nucleotide sequence ID" value="NZ_CP014226.1"/>
</dbReference>
<evidence type="ECO:0008006" key="3">
    <source>
        <dbReference type="Google" id="ProtNLM"/>
    </source>
</evidence>
<name>A0A109ULD0_9GAMM</name>
<dbReference type="Gene3D" id="1.20.1260.10">
    <property type="match status" value="1"/>
</dbReference>
<evidence type="ECO:0000313" key="2">
    <source>
        <dbReference type="Proteomes" id="UP000063387"/>
    </source>
</evidence>
<dbReference type="InterPro" id="IPR012347">
    <property type="entry name" value="Ferritin-like"/>
</dbReference>